<protein>
    <submittedName>
        <fullName evidence="3">Phosphatase PAP2 family protein</fullName>
    </submittedName>
</protein>
<dbReference type="SMART" id="SM00014">
    <property type="entry name" value="acidPPc"/>
    <property type="match status" value="1"/>
</dbReference>
<feature type="chain" id="PRO_5045179928" evidence="1">
    <location>
        <begin position="28"/>
        <end position="186"/>
    </location>
</feature>
<evidence type="ECO:0000259" key="2">
    <source>
        <dbReference type="SMART" id="SM00014"/>
    </source>
</evidence>
<dbReference type="InterPro" id="IPR000326">
    <property type="entry name" value="PAP2/HPO"/>
</dbReference>
<dbReference type="RefSeq" id="WP_377831838.1">
    <property type="nucleotide sequence ID" value="NZ_JBHRSK010000004.1"/>
</dbReference>
<name>A0ABV7AD13_9RHOB</name>
<evidence type="ECO:0000313" key="4">
    <source>
        <dbReference type="Proteomes" id="UP001595443"/>
    </source>
</evidence>
<dbReference type="EMBL" id="JBHRSK010000004">
    <property type="protein sequence ID" value="MFC2967199.1"/>
    <property type="molecule type" value="Genomic_DNA"/>
</dbReference>
<reference evidence="4" key="1">
    <citation type="journal article" date="2019" name="Int. J. Syst. Evol. Microbiol.">
        <title>The Global Catalogue of Microorganisms (GCM) 10K type strain sequencing project: providing services to taxonomists for standard genome sequencing and annotation.</title>
        <authorList>
            <consortium name="The Broad Institute Genomics Platform"/>
            <consortium name="The Broad Institute Genome Sequencing Center for Infectious Disease"/>
            <person name="Wu L."/>
            <person name="Ma J."/>
        </authorList>
    </citation>
    <scope>NUCLEOTIDE SEQUENCE [LARGE SCALE GENOMIC DNA]</scope>
    <source>
        <strain evidence="4">KCTC 62192</strain>
    </source>
</reference>
<feature type="signal peptide" evidence="1">
    <location>
        <begin position="1"/>
        <end position="27"/>
    </location>
</feature>
<gene>
    <name evidence="3" type="ORF">ACFOES_03760</name>
</gene>
<evidence type="ECO:0000256" key="1">
    <source>
        <dbReference type="SAM" id="SignalP"/>
    </source>
</evidence>
<organism evidence="3 4">
    <name type="scientific">Acidimangrovimonas pyrenivorans</name>
    <dbReference type="NCBI Taxonomy" id="2030798"/>
    <lineage>
        <taxon>Bacteria</taxon>
        <taxon>Pseudomonadati</taxon>
        <taxon>Pseudomonadota</taxon>
        <taxon>Alphaproteobacteria</taxon>
        <taxon>Rhodobacterales</taxon>
        <taxon>Paracoccaceae</taxon>
        <taxon>Acidimangrovimonas</taxon>
    </lineage>
</organism>
<dbReference type="SUPFAM" id="SSF48317">
    <property type="entry name" value="Acid phosphatase/Vanadium-dependent haloperoxidase"/>
    <property type="match status" value="1"/>
</dbReference>
<accession>A0ABV7AD13</accession>
<comment type="caution">
    <text evidence="3">The sequence shown here is derived from an EMBL/GenBank/DDBJ whole genome shotgun (WGS) entry which is preliminary data.</text>
</comment>
<dbReference type="Gene3D" id="1.20.144.10">
    <property type="entry name" value="Phosphatidic acid phosphatase type 2/haloperoxidase"/>
    <property type="match status" value="1"/>
</dbReference>
<dbReference type="InterPro" id="IPR036938">
    <property type="entry name" value="PAP2/HPO_sf"/>
</dbReference>
<proteinExistence type="predicted"/>
<dbReference type="Pfam" id="PF01569">
    <property type="entry name" value="PAP2"/>
    <property type="match status" value="1"/>
</dbReference>
<evidence type="ECO:0000313" key="3">
    <source>
        <dbReference type="EMBL" id="MFC2967199.1"/>
    </source>
</evidence>
<dbReference type="PANTHER" id="PTHR14969:SF13">
    <property type="entry name" value="AT30094P"/>
    <property type="match status" value="1"/>
</dbReference>
<dbReference type="Proteomes" id="UP001595443">
    <property type="component" value="Unassembled WGS sequence"/>
</dbReference>
<dbReference type="PANTHER" id="PTHR14969">
    <property type="entry name" value="SPHINGOSINE-1-PHOSPHATE PHOSPHOHYDROLASE"/>
    <property type="match status" value="1"/>
</dbReference>
<feature type="domain" description="Phosphatidic acid phosphatase type 2/haloperoxidase" evidence="2">
    <location>
        <begin position="59"/>
        <end position="162"/>
    </location>
</feature>
<sequence length="186" mass="19264">MTKPSLSALATAVLVSASLLSAPAAEAGSKKMWDNLSTGLALGVGAVAGVTTLKKQDNTGLKQLSWTLGSTLLITEALKATVHENRPDGSGNDGFPSGHTSMAFAAATYFGIRYGDQYPQYVPYVYGAAALTGIARVEAKKHYARDVLAGALLGWGMGKLITTPQNAELMVAPTAGGASVTYTKHF</sequence>
<keyword evidence="1" id="KW-0732">Signal</keyword>
<keyword evidence="4" id="KW-1185">Reference proteome</keyword>
<dbReference type="CDD" id="cd03394">
    <property type="entry name" value="PAP2_like_5"/>
    <property type="match status" value="1"/>
</dbReference>